<dbReference type="InterPro" id="IPR000357">
    <property type="entry name" value="HEAT"/>
</dbReference>
<dbReference type="Pfam" id="PF02985">
    <property type="entry name" value="HEAT"/>
    <property type="match status" value="1"/>
</dbReference>
<comment type="caution">
    <text evidence="2">The sequence shown here is derived from an EMBL/GenBank/DDBJ whole genome shotgun (WGS) entry which is preliminary data.</text>
</comment>
<organism evidence="2 3">
    <name type="scientific">Rickettsia felis str. Pedreira</name>
    <dbReference type="NCBI Taxonomy" id="1359196"/>
    <lineage>
        <taxon>Bacteria</taxon>
        <taxon>Pseudomonadati</taxon>
        <taxon>Pseudomonadota</taxon>
        <taxon>Alphaproteobacteria</taxon>
        <taxon>Rickettsiales</taxon>
        <taxon>Rickettsiaceae</taxon>
        <taxon>Rickettsieae</taxon>
        <taxon>Rickettsia</taxon>
        <taxon>spotted fever group</taxon>
    </lineage>
</organism>
<name>A0A0F3MSX0_RICFI</name>
<evidence type="ECO:0000313" key="2">
    <source>
        <dbReference type="EMBL" id="KJV58883.1"/>
    </source>
</evidence>
<accession>A0A0F3MSX0</accession>
<dbReference type="RefSeq" id="WP_011271432.1">
    <property type="nucleotide sequence ID" value="NZ_LANQ01000001.1"/>
</dbReference>
<sequence length="245" mass="28838">MIVNEEEFMKQSDVINLPEWEKSFYYIINVGHYENYDEAMDCIIKNLKNPKELLQAAAIQALDIVVRRFSNIKDKLILPILFKNLKSESERIRYETIDTLGTIADYIFKLRRKICLEYFKNGIDFFTQKELQVFTDKNLINNLKNEEEKIEFILSFCQNSLDYNEALEVCLYFIQKEENEDVYIAAFQGLNYVVIRFQKIDFDLIIPLIKKFLKLTDGCVSDYAESLLADIAIMIPELKGKVIPF</sequence>
<keyword evidence="1" id="KW-0677">Repeat</keyword>
<dbReference type="EMBL" id="LANQ01000001">
    <property type="protein sequence ID" value="KJV58883.1"/>
    <property type="molecule type" value="Genomic_DNA"/>
</dbReference>
<reference evidence="2 3" key="1">
    <citation type="submission" date="2015-01" db="EMBL/GenBank/DDBJ databases">
        <title>Genome Sequencing of Rickettsiales.</title>
        <authorList>
            <person name="Daugherty S.C."/>
            <person name="Su Q."/>
            <person name="Abolude K."/>
            <person name="Beier-Sexton M."/>
            <person name="Carlyon J.A."/>
            <person name="Carter R."/>
            <person name="Day N.P."/>
            <person name="Dumler S.J."/>
            <person name="Dyachenko V."/>
            <person name="Godinez A."/>
            <person name="Kurtti T.J."/>
            <person name="Lichay M."/>
            <person name="Mullins K.E."/>
            <person name="Ott S."/>
            <person name="Pappas-Brown V."/>
            <person name="Paris D.H."/>
            <person name="Patel P."/>
            <person name="Richards A.L."/>
            <person name="Sadzewicz L."/>
            <person name="Sears K."/>
            <person name="Seidman D."/>
            <person name="Sengamalay N."/>
            <person name="Stenos J."/>
            <person name="Tallon L.J."/>
            <person name="Vincent G."/>
            <person name="Fraser C.M."/>
            <person name="Munderloh U."/>
            <person name="Dunning-Hotopp J.C."/>
        </authorList>
    </citation>
    <scope>NUCLEOTIDE SEQUENCE [LARGE SCALE GENOMIC DNA]</scope>
    <source>
        <strain evidence="2 3">Pedreira</strain>
    </source>
</reference>
<proteinExistence type="predicted"/>
<evidence type="ECO:0000256" key="1">
    <source>
        <dbReference type="ARBA" id="ARBA00022737"/>
    </source>
</evidence>
<evidence type="ECO:0000313" key="3">
    <source>
        <dbReference type="Proteomes" id="UP000033475"/>
    </source>
</evidence>
<dbReference type="PATRIC" id="fig|1359196.3.peg.1237"/>
<dbReference type="Gene3D" id="1.25.10.10">
    <property type="entry name" value="Leucine-rich Repeat Variant"/>
    <property type="match status" value="1"/>
</dbReference>
<protein>
    <submittedName>
        <fullName evidence="2">HEAT repeats family protein</fullName>
    </submittedName>
</protein>
<dbReference type="AlphaFoldDB" id="A0A0F3MSX0"/>
<dbReference type="InterPro" id="IPR011989">
    <property type="entry name" value="ARM-like"/>
</dbReference>
<dbReference type="SUPFAM" id="SSF48371">
    <property type="entry name" value="ARM repeat"/>
    <property type="match status" value="1"/>
</dbReference>
<dbReference type="Proteomes" id="UP000033475">
    <property type="component" value="Unassembled WGS sequence"/>
</dbReference>
<gene>
    <name evidence="2" type="ORF">RFEPED_1277</name>
</gene>
<dbReference type="InterPro" id="IPR016024">
    <property type="entry name" value="ARM-type_fold"/>
</dbReference>